<keyword evidence="5" id="KW-0029">Amino-acid transport</keyword>
<protein>
    <submittedName>
        <fullName evidence="9">Uncharacterized protein</fullName>
    </submittedName>
</protein>
<feature type="transmembrane region" description="Helical" evidence="8">
    <location>
        <begin position="198"/>
        <end position="218"/>
    </location>
</feature>
<keyword evidence="10" id="KW-1185">Reference proteome</keyword>
<reference evidence="9 10" key="1">
    <citation type="journal article" date="2012" name="Nucleic Acids Res.">
        <title>Sequencing of the smallest Apicomplexan genome from the human pathogen Babesia microti.</title>
        <authorList>
            <person name="Cornillot E."/>
            <person name="Hadj-Kaddour K."/>
            <person name="Dassouli A."/>
            <person name="Noel B."/>
            <person name="Ranwez V."/>
            <person name="Vacherie B."/>
            <person name="Augagneur Y."/>
            <person name="Bres V."/>
            <person name="Duclos A."/>
            <person name="Randazzo S."/>
            <person name="Carcy B."/>
            <person name="Debierre-Grockiego F."/>
            <person name="Delbecq S."/>
            <person name="Moubri-Menage K."/>
            <person name="Shams-Eldin H."/>
            <person name="Usmani-Brown S."/>
            <person name="Bringaud F."/>
            <person name="Wincker P."/>
            <person name="Vivares C.P."/>
            <person name="Schwarz R.T."/>
            <person name="Schetters T.P."/>
            <person name="Krause P.J."/>
            <person name="Gorenflot A."/>
            <person name="Berry V."/>
            <person name="Barbe V."/>
            <person name="Ben Mamoun C."/>
        </authorList>
    </citation>
    <scope>NUCLEOTIDE SEQUENCE [LARGE SCALE GENOMIC DNA]</scope>
    <source>
        <strain evidence="9 10">RI</strain>
    </source>
</reference>
<dbReference type="KEGG" id="bmic:BmR1_04g06085"/>
<feature type="transmembrane region" description="Helical" evidence="8">
    <location>
        <begin position="253"/>
        <end position="273"/>
    </location>
</feature>
<dbReference type="CDD" id="cd06174">
    <property type="entry name" value="MFS"/>
    <property type="match status" value="1"/>
</dbReference>
<dbReference type="SUPFAM" id="SSF103473">
    <property type="entry name" value="MFS general substrate transporter"/>
    <property type="match status" value="1"/>
</dbReference>
<dbReference type="GO" id="GO:0016020">
    <property type="term" value="C:membrane"/>
    <property type="evidence" value="ECO:0007669"/>
    <property type="project" value="UniProtKB-SubCell"/>
</dbReference>
<keyword evidence="4 8" id="KW-0812">Transmembrane</keyword>
<evidence type="ECO:0000256" key="8">
    <source>
        <dbReference type="SAM" id="Phobius"/>
    </source>
</evidence>
<evidence type="ECO:0000256" key="2">
    <source>
        <dbReference type="ARBA" id="ARBA00006595"/>
    </source>
</evidence>
<name>A0A1N6LXN4_BABMR</name>
<keyword evidence="3" id="KW-0813">Transport</keyword>
<dbReference type="GeneID" id="24425862"/>
<reference evidence="9 10" key="3">
    <citation type="journal article" date="2016" name="Sci. Rep.">
        <title>Genome-wide diversity and gene expression profiling of Babesia microti isolates identify polymorphic genes that mediate host-pathogen interactions.</title>
        <authorList>
            <person name="Silva J.C."/>
            <person name="Cornillot E."/>
            <person name="McCracken C."/>
            <person name="Usmani-Brown S."/>
            <person name="Dwivedi A."/>
            <person name="Ifeonu O.O."/>
            <person name="Crabtree J."/>
            <person name="Gotia H.T."/>
            <person name="Virji A.Z."/>
            <person name="Reynes C."/>
            <person name="Colinge J."/>
            <person name="Kumar V."/>
            <person name="Lawres L."/>
            <person name="Pazzi J.E."/>
            <person name="Pablo J.V."/>
            <person name="Hung C."/>
            <person name="Brancato J."/>
            <person name="Kumari P."/>
            <person name="Orvis J."/>
            <person name="Tretina K."/>
            <person name="Chibucos M."/>
            <person name="Ott S."/>
            <person name="Sadzewicz L."/>
            <person name="Sengamalay N."/>
            <person name="Shetty A.C."/>
            <person name="Su Q."/>
            <person name="Tallon L."/>
            <person name="Fraser C.M."/>
            <person name="Frutos R."/>
            <person name="Molina D.M."/>
            <person name="Krause P.J."/>
            <person name="Ben Mamoun C."/>
        </authorList>
    </citation>
    <scope>NUCLEOTIDE SEQUENCE [LARGE SCALE GENOMIC DNA]</scope>
    <source>
        <strain evidence="9 10">RI</strain>
    </source>
</reference>
<accession>A0A1N6LXN4</accession>
<evidence type="ECO:0000256" key="3">
    <source>
        <dbReference type="ARBA" id="ARBA00022448"/>
    </source>
</evidence>
<dbReference type="EMBL" id="LN871599">
    <property type="protein sequence ID" value="SIO73621.1"/>
    <property type="molecule type" value="Genomic_DNA"/>
</dbReference>
<dbReference type="Pfam" id="PF07690">
    <property type="entry name" value="MFS_1"/>
    <property type="match status" value="1"/>
</dbReference>
<gene>
    <name evidence="9" type="ORF">BmR1_04g06085</name>
</gene>
<keyword evidence="7 8" id="KW-0472">Membrane</keyword>
<keyword evidence="6 8" id="KW-1133">Transmembrane helix</keyword>
<evidence type="ECO:0000313" key="9">
    <source>
        <dbReference type="EMBL" id="SIO73621.1"/>
    </source>
</evidence>
<feature type="transmembrane region" description="Helical" evidence="8">
    <location>
        <begin position="402"/>
        <end position="421"/>
    </location>
</feature>
<dbReference type="InterPro" id="IPR052599">
    <property type="entry name" value="SLC43A_AATransporter"/>
</dbReference>
<feature type="transmembrane region" description="Helical" evidence="8">
    <location>
        <begin position="109"/>
        <end position="142"/>
    </location>
</feature>
<feature type="transmembrane region" description="Helical" evidence="8">
    <location>
        <begin position="313"/>
        <end position="331"/>
    </location>
</feature>
<evidence type="ECO:0000256" key="7">
    <source>
        <dbReference type="ARBA" id="ARBA00023136"/>
    </source>
</evidence>
<feature type="transmembrane region" description="Helical" evidence="8">
    <location>
        <begin position="163"/>
        <end position="183"/>
    </location>
</feature>
<evidence type="ECO:0000313" key="10">
    <source>
        <dbReference type="Proteomes" id="UP000002899"/>
    </source>
</evidence>
<sequence length="432" mass="48456">MNKSLQNFKQMFKGIDWSSIFMLIMLLFHVILSNNYDNWTSFSKVILSGDAYANYCPTEKRNGPPFPTGRCGKQRLYVSKLLPIIRSTNFIFSPIAGLSLDKFGPLITVSFGIMFAILCWVTFGFLIKTNWCVVMGCIFLGMSIDPSNFPPLMIKHRFPNSKNIVFALIGASASLGSTVPIIMNKVLENTSITFKGLSFIYAFAFLGINWAFVSIIFFKLMKDNDGICLDQDCNTDIDLSNASICDCLKSLKFACISIFFFVVNLTLTYHQYFINATYKSDSYTIQILEISFVSSFIPCIILGVLVEKFGIAIVLLLLNFFGLLVPILSLYPNNVTGIIMSLCIMLMYSMFTTPIFCYVQQAFPKHVFGVISGIIYTIGGCAAMACLPLFELCESDSTRYTINIVMIIIRAVSFVPLWYIYKAGSLKQLSDV</sequence>
<evidence type="ECO:0000256" key="1">
    <source>
        <dbReference type="ARBA" id="ARBA00004141"/>
    </source>
</evidence>
<comment type="subcellular location">
    <subcellularLocation>
        <location evidence="1">Membrane</location>
        <topology evidence="1">Multi-pass membrane protein</topology>
    </subcellularLocation>
</comment>
<feature type="transmembrane region" description="Helical" evidence="8">
    <location>
        <begin position="366"/>
        <end position="390"/>
    </location>
</feature>
<feature type="transmembrane region" description="Helical" evidence="8">
    <location>
        <begin position="12"/>
        <end position="32"/>
    </location>
</feature>
<dbReference type="PANTHER" id="PTHR20772">
    <property type="entry name" value="PROTEIN FMP42"/>
    <property type="match status" value="1"/>
</dbReference>
<evidence type="ECO:0000256" key="4">
    <source>
        <dbReference type="ARBA" id="ARBA00022692"/>
    </source>
</evidence>
<dbReference type="Proteomes" id="UP000002899">
    <property type="component" value="Chromosome IV"/>
</dbReference>
<comment type="similarity">
    <text evidence="2">Belongs to the SLC43A transporter (TC 2.A.1.44) family.</text>
</comment>
<dbReference type="InterPro" id="IPR036259">
    <property type="entry name" value="MFS_trans_sf"/>
</dbReference>
<reference evidence="9 10" key="2">
    <citation type="journal article" date="2013" name="PLoS ONE">
        <title>Whole genome mapping and re-organization of the nuclear and mitochondrial genomes of Babesia microti isolates.</title>
        <authorList>
            <person name="Cornillot E."/>
            <person name="Dassouli A."/>
            <person name="Garg A."/>
            <person name="Pachikara N."/>
            <person name="Randazzo S."/>
            <person name="Depoix D."/>
            <person name="Carcy B."/>
            <person name="Delbecq S."/>
            <person name="Frutos R."/>
            <person name="Silva J.C."/>
            <person name="Sutton R."/>
            <person name="Krause P.J."/>
            <person name="Mamoun C.B."/>
        </authorList>
    </citation>
    <scope>NUCLEOTIDE SEQUENCE [LARGE SCALE GENOMIC DNA]</scope>
    <source>
        <strain evidence="9 10">RI</strain>
    </source>
</reference>
<dbReference type="PANTHER" id="PTHR20772:SF2">
    <property type="entry name" value="PROTEIN FMP42"/>
    <property type="match status" value="1"/>
</dbReference>
<dbReference type="GO" id="GO:0022857">
    <property type="term" value="F:transmembrane transporter activity"/>
    <property type="evidence" value="ECO:0007669"/>
    <property type="project" value="InterPro"/>
</dbReference>
<dbReference type="Gene3D" id="1.20.1250.20">
    <property type="entry name" value="MFS general substrate transporter like domains"/>
    <property type="match status" value="1"/>
</dbReference>
<dbReference type="GO" id="GO:0006865">
    <property type="term" value="P:amino acid transport"/>
    <property type="evidence" value="ECO:0007669"/>
    <property type="project" value="UniProtKB-KW"/>
</dbReference>
<feature type="transmembrane region" description="Helical" evidence="8">
    <location>
        <begin position="285"/>
        <end position="306"/>
    </location>
</feature>
<dbReference type="OrthoDB" id="330047at2759"/>
<organism evidence="9 10">
    <name type="scientific">Babesia microti (strain RI)</name>
    <dbReference type="NCBI Taxonomy" id="1133968"/>
    <lineage>
        <taxon>Eukaryota</taxon>
        <taxon>Sar</taxon>
        <taxon>Alveolata</taxon>
        <taxon>Apicomplexa</taxon>
        <taxon>Aconoidasida</taxon>
        <taxon>Piroplasmida</taxon>
        <taxon>Babesiidae</taxon>
        <taxon>Babesia</taxon>
    </lineage>
</organism>
<evidence type="ECO:0000256" key="6">
    <source>
        <dbReference type="ARBA" id="ARBA00022989"/>
    </source>
</evidence>
<dbReference type="InterPro" id="IPR011701">
    <property type="entry name" value="MFS"/>
</dbReference>
<proteinExistence type="inferred from homology"/>
<feature type="transmembrane region" description="Helical" evidence="8">
    <location>
        <begin position="337"/>
        <end position="359"/>
    </location>
</feature>
<evidence type="ECO:0000256" key="5">
    <source>
        <dbReference type="ARBA" id="ARBA00022970"/>
    </source>
</evidence>
<dbReference type="VEuPathDB" id="PiroplasmaDB:BmR1_04g06085"/>
<dbReference type="AlphaFoldDB" id="A0A1N6LXN4"/>
<dbReference type="RefSeq" id="XP_012649823.2">
    <property type="nucleotide sequence ID" value="XM_012794369.2"/>
</dbReference>